<evidence type="ECO:0000256" key="6">
    <source>
        <dbReference type="PROSITE-ProRule" id="PRU10141"/>
    </source>
</evidence>
<dbReference type="Proteomes" id="UP000279259">
    <property type="component" value="Unassembled WGS sequence"/>
</dbReference>
<dbReference type="PROSITE" id="PS00107">
    <property type="entry name" value="PROTEIN_KINASE_ATP"/>
    <property type="match status" value="1"/>
</dbReference>
<feature type="compositionally biased region" description="Pro residues" evidence="7">
    <location>
        <begin position="80"/>
        <end position="91"/>
    </location>
</feature>
<dbReference type="GO" id="GO:0004672">
    <property type="term" value="F:protein kinase activity"/>
    <property type="evidence" value="ECO:0007669"/>
    <property type="project" value="InterPro"/>
</dbReference>
<evidence type="ECO:0000256" key="7">
    <source>
        <dbReference type="SAM" id="MobiDB-lite"/>
    </source>
</evidence>
<evidence type="ECO:0000256" key="4">
    <source>
        <dbReference type="ARBA" id="ARBA00022840"/>
    </source>
</evidence>
<protein>
    <submittedName>
        <fullName evidence="9">Protein kinase C signaling pathway involved MAPKK protein</fullName>
    </submittedName>
</protein>
<keyword evidence="3 9" id="KW-0418">Kinase</keyword>
<dbReference type="GO" id="GO:0000165">
    <property type="term" value="P:MAPK cascade"/>
    <property type="evidence" value="ECO:0007669"/>
    <property type="project" value="UniProtKB-ARBA"/>
</dbReference>
<dbReference type="OrthoDB" id="10252354at2759"/>
<evidence type="ECO:0000256" key="3">
    <source>
        <dbReference type="ARBA" id="ARBA00022777"/>
    </source>
</evidence>
<dbReference type="Pfam" id="PF00069">
    <property type="entry name" value="Pkinase"/>
    <property type="match status" value="1"/>
</dbReference>
<organism evidence="9 10">
    <name type="scientific">Saitozyma podzolica</name>
    <dbReference type="NCBI Taxonomy" id="1890683"/>
    <lineage>
        <taxon>Eukaryota</taxon>
        <taxon>Fungi</taxon>
        <taxon>Dikarya</taxon>
        <taxon>Basidiomycota</taxon>
        <taxon>Agaricomycotina</taxon>
        <taxon>Tremellomycetes</taxon>
        <taxon>Tremellales</taxon>
        <taxon>Trimorphomycetaceae</taxon>
        <taxon>Saitozyma</taxon>
    </lineage>
</organism>
<dbReference type="PANTHER" id="PTHR47448">
    <property type="entry name" value="DUAL SPECIFICITY MITOGEN-ACTIVATED PROTEIN KINASE KINASE DSOR1-LIKE PROTEIN"/>
    <property type="match status" value="1"/>
</dbReference>
<feature type="region of interest" description="Disordered" evidence="7">
    <location>
        <begin position="220"/>
        <end position="303"/>
    </location>
</feature>
<dbReference type="PROSITE" id="PS50011">
    <property type="entry name" value="PROTEIN_KINASE_DOM"/>
    <property type="match status" value="1"/>
</dbReference>
<reference evidence="9 10" key="1">
    <citation type="submission" date="2018-11" db="EMBL/GenBank/DDBJ databases">
        <title>Genome sequence of Saitozyma podzolica DSM 27192.</title>
        <authorList>
            <person name="Aliyu H."/>
            <person name="Gorte O."/>
            <person name="Ochsenreither K."/>
        </authorList>
    </citation>
    <scope>NUCLEOTIDE SEQUENCE [LARGE SCALE GENOMIC DNA]</scope>
    <source>
        <strain evidence="9 10">DSM 27192</strain>
    </source>
</reference>
<keyword evidence="2 6" id="KW-0547">Nucleotide-binding</keyword>
<dbReference type="GO" id="GO:0005524">
    <property type="term" value="F:ATP binding"/>
    <property type="evidence" value="ECO:0007669"/>
    <property type="project" value="UniProtKB-UniRule"/>
</dbReference>
<evidence type="ECO:0000256" key="1">
    <source>
        <dbReference type="ARBA" id="ARBA00022679"/>
    </source>
</evidence>
<feature type="compositionally biased region" description="Low complexity" evidence="7">
    <location>
        <begin position="235"/>
        <end position="262"/>
    </location>
</feature>
<evidence type="ECO:0000313" key="10">
    <source>
        <dbReference type="Proteomes" id="UP000279259"/>
    </source>
</evidence>
<feature type="compositionally biased region" description="Low complexity" evidence="7">
    <location>
        <begin position="1"/>
        <end position="16"/>
    </location>
</feature>
<dbReference type="Gene3D" id="3.30.200.20">
    <property type="entry name" value="Phosphorylase Kinase, domain 1"/>
    <property type="match status" value="1"/>
</dbReference>
<dbReference type="PANTHER" id="PTHR47448:SF5">
    <property type="entry name" value="MITOGEN-ACTIVATED PROTEIN KINASE KINAE MKK2"/>
    <property type="match status" value="1"/>
</dbReference>
<gene>
    <name evidence="9" type="primary">MKK1</name>
    <name evidence="9" type="ORF">EHS25_007823</name>
</gene>
<dbReference type="InterPro" id="IPR000719">
    <property type="entry name" value="Prot_kinase_dom"/>
</dbReference>
<dbReference type="STRING" id="1890683.A0A427YQX5"/>
<evidence type="ECO:0000259" key="8">
    <source>
        <dbReference type="PROSITE" id="PS50011"/>
    </source>
</evidence>
<evidence type="ECO:0000313" key="9">
    <source>
        <dbReference type="EMBL" id="RSH93467.1"/>
    </source>
</evidence>
<dbReference type="InterPro" id="IPR050915">
    <property type="entry name" value="MAP_kinase_kinase"/>
</dbReference>
<keyword evidence="10" id="KW-1185">Reference proteome</keyword>
<feature type="compositionally biased region" description="Low complexity" evidence="7">
    <location>
        <begin position="69"/>
        <end position="79"/>
    </location>
</feature>
<dbReference type="InterPro" id="IPR017441">
    <property type="entry name" value="Protein_kinase_ATP_BS"/>
</dbReference>
<name>A0A427YQX5_9TREE</name>
<feature type="domain" description="Protein kinase" evidence="8">
    <location>
        <begin position="307"/>
        <end position="574"/>
    </location>
</feature>
<feature type="binding site" evidence="6">
    <location>
        <position position="336"/>
    </location>
    <ligand>
        <name>ATP</name>
        <dbReference type="ChEBI" id="CHEBI:30616"/>
    </ligand>
</feature>
<comment type="caution">
    <text evidence="9">The sequence shown here is derived from an EMBL/GenBank/DDBJ whole genome shotgun (WGS) entry which is preliminary data.</text>
</comment>
<sequence length="635" mass="67540">MSAPPRRPGGARPNPAKSGAPPKIAIPDGNVPGMNVDQTGEGGWQFPPPSLPALALRPMRSSPTPPSSSRPKLTLSGFPSPQPSPGLPPSNPATSVPSSLNRPPLLSAPSAPLPTIRTGTPSLKLNIPGSAGGGGSSGFSSAHDYPSETATGDEDDYLNSALKTPLAGEDRNPTLIARGRDYDQGEESSYGYGRLNVASGVGSNAALNAMTEDIRAAVSRGRFESPNPSFTPLPSRSRASSAAGSIVGSRATSRRSSNASGAIEDLSLNSLTLQTPEGRGSLDEDAGSVEFHSSGEGLSPTFDPKGLITVKRLGEGTGGAVELVEDPRTGKLMAKKVIARTANPAMHRQLLRELEILNTCSSPYIVEHYGSFLAERDSQIGILMEYCEAGSLDSLLGCMKKTGMRCSEHVLGRIAASVLRGLAYLHDRRIIHRDIKPSNILLTKQGVIKLCDFGVSGELIDSIAGTFTGTSYYMAPERIQGRPYSITADVWSLGLTLHEVAHLRFPFPPDGESQDVAPIELLSYIVTAPVPVMVDDPSIGRIWTEAIKSFMAACLIRDGAERPYPRQLLQHPWIVTSEAKKFVISPKRFLASLTPFRFASSRRATAGLLPLHDPETDTTPPLSRFLPHVEKPSPS</sequence>
<feature type="region of interest" description="Disordered" evidence="7">
    <location>
        <begin position="609"/>
        <end position="635"/>
    </location>
</feature>
<dbReference type="AlphaFoldDB" id="A0A427YQX5"/>
<feature type="compositionally biased region" description="Low complexity" evidence="7">
    <location>
        <begin position="97"/>
        <end position="114"/>
    </location>
</feature>
<dbReference type="SUPFAM" id="SSF56112">
    <property type="entry name" value="Protein kinase-like (PK-like)"/>
    <property type="match status" value="1"/>
</dbReference>
<dbReference type="InterPro" id="IPR011009">
    <property type="entry name" value="Kinase-like_dom_sf"/>
</dbReference>
<dbReference type="Gene3D" id="1.10.510.10">
    <property type="entry name" value="Transferase(Phosphotransferase) domain 1"/>
    <property type="match status" value="1"/>
</dbReference>
<accession>A0A427YQX5</accession>
<dbReference type="SMART" id="SM00220">
    <property type="entry name" value="S_TKc"/>
    <property type="match status" value="1"/>
</dbReference>
<dbReference type="FunFam" id="1.10.510.10:FF:000263">
    <property type="entry name" value="MAP kinase skh1/pek1"/>
    <property type="match status" value="1"/>
</dbReference>
<dbReference type="InterPro" id="IPR008271">
    <property type="entry name" value="Ser/Thr_kinase_AS"/>
</dbReference>
<evidence type="ECO:0000256" key="5">
    <source>
        <dbReference type="ARBA" id="ARBA00038035"/>
    </source>
</evidence>
<feature type="compositionally biased region" description="Basic and acidic residues" evidence="7">
    <location>
        <begin position="168"/>
        <end position="183"/>
    </location>
</feature>
<keyword evidence="4 6" id="KW-0067">ATP-binding</keyword>
<dbReference type="EMBL" id="RSCD01000004">
    <property type="protein sequence ID" value="RSH93467.1"/>
    <property type="molecule type" value="Genomic_DNA"/>
</dbReference>
<evidence type="ECO:0000256" key="2">
    <source>
        <dbReference type="ARBA" id="ARBA00022741"/>
    </source>
</evidence>
<comment type="similarity">
    <text evidence="5">Belongs to the protein kinase superfamily. STE Ser/Thr protein kinase family. MAP kinase kinase subfamily.</text>
</comment>
<feature type="region of interest" description="Disordered" evidence="7">
    <location>
        <begin position="1"/>
        <end position="187"/>
    </location>
</feature>
<keyword evidence="1" id="KW-0808">Transferase</keyword>
<feature type="compositionally biased region" description="Low complexity" evidence="7">
    <location>
        <begin position="52"/>
        <end position="62"/>
    </location>
</feature>
<proteinExistence type="inferred from homology"/>
<dbReference type="PROSITE" id="PS00108">
    <property type="entry name" value="PROTEIN_KINASE_ST"/>
    <property type="match status" value="1"/>
</dbReference>